<organism evidence="14 15">
    <name type="scientific">Photinus pyralis</name>
    <name type="common">Common eastern firefly</name>
    <name type="synonym">Lampyris pyralis</name>
    <dbReference type="NCBI Taxonomy" id="7054"/>
    <lineage>
        <taxon>Eukaryota</taxon>
        <taxon>Metazoa</taxon>
        <taxon>Ecdysozoa</taxon>
        <taxon>Arthropoda</taxon>
        <taxon>Hexapoda</taxon>
        <taxon>Insecta</taxon>
        <taxon>Pterygota</taxon>
        <taxon>Neoptera</taxon>
        <taxon>Endopterygota</taxon>
        <taxon>Coleoptera</taxon>
        <taxon>Polyphaga</taxon>
        <taxon>Elateriformia</taxon>
        <taxon>Elateroidea</taxon>
        <taxon>Lampyridae</taxon>
        <taxon>Lampyrinae</taxon>
        <taxon>Photinus</taxon>
    </lineage>
</organism>
<dbReference type="GO" id="GO:0005737">
    <property type="term" value="C:cytoplasm"/>
    <property type="evidence" value="ECO:0007669"/>
    <property type="project" value="UniProtKB-SubCell"/>
</dbReference>
<comment type="caution">
    <text evidence="14">The sequence shown here is derived from an EMBL/GenBank/DDBJ whole genome shotgun (WGS) entry which is preliminary data.</text>
</comment>
<feature type="domain" description="DDE Tnp4" evidence="13">
    <location>
        <begin position="175"/>
        <end position="330"/>
    </location>
</feature>
<evidence type="ECO:0000256" key="10">
    <source>
        <dbReference type="ARBA" id="ARBA00023242"/>
    </source>
</evidence>
<keyword evidence="9" id="KW-0378">Hydrolase</keyword>
<sequence>MDNLKRNVIIGVLNEVLDDDSDDELIAIVCSSYNSIERKSRVCIRNYVENIVRAYSFDDFKSHFRISRITFENLVQVLGPSLKERNVQGIGRHCHSPDLQLLVSLTMFSNQTVYRLLSDKFDISKSTAWLYVRKVTEALKEVSSIYISWPTGATANNISEKFKERQNFPGVIGAIDGCHILITPPRNVQGSYCNRKGQHSIILQGVCDANYMFLDVFAGFPGSVHDARVFYNSPLGTKMRENPGELFPNNTHILGDSAYKCSNYLLTPYRDNGHLSRKQKNYNFKHSSTRVYVEQTFGLLKGRFRILKHVHMYNVELIPDLILACCVLHNICMKNNDEIDVDTFEDKDDYYNNGDEDFRKVGKREYIADLLMN</sequence>
<dbReference type="GO" id="GO:0005634">
    <property type="term" value="C:nucleus"/>
    <property type="evidence" value="ECO:0007669"/>
    <property type="project" value="UniProtKB-SubCell"/>
</dbReference>
<evidence type="ECO:0000256" key="11">
    <source>
        <dbReference type="ARBA" id="ARBA00030126"/>
    </source>
</evidence>
<evidence type="ECO:0000256" key="9">
    <source>
        <dbReference type="ARBA" id="ARBA00022801"/>
    </source>
</evidence>
<keyword evidence="8" id="KW-0479">Metal-binding</keyword>
<dbReference type="PANTHER" id="PTHR22930:SF85">
    <property type="entry name" value="GH03217P-RELATED"/>
    <property type="match status" value="1"/>
</dbReference>
<evidence type="ECO:0000256" key="1">
    <source>
        <dbReference type="ARBA" id="ARBA00001968"/>
    </source>
</evidence>
<accession>A0A5N4B6V2</accession>
<evidence type="ECO:0000256" key="6">
    <source>
        <dbReference type="ARBA" id="ARBA00022490"/>
    </source>
</evidence>
<gene>
    <name evidence="14" type="ORF">PPYR_02295</name>
</gene>
<dbReference type="InterPro" id="IPR027806">
    <property type="entry name" value="HARBI1_dom"/>
</dbReference>
<comment type="similarity">
    <text evidence="4">Belongs to the HARBI1 family.</text>
</comment>
<dbReference type="InterPro" id="IPR026103">
    <property type="entry name" value="HARBI1_animal"/>
</dbReference>
<keyword evidence="15" id="KW-1185">Reference proteome</keyword>
<proteinExistence type="inferred from homology"/>
<dbReference type="PANTHER" id="PTHR22930">
    <property type="match status" value="1"/>
</dbReference>
<dbReference type="GO" id="GO:0046872">
    <property type="term" value="F:metal ion binding"/>
    <property type="evidence" value="ECO:0007669"/>
    <property type="project" value="UniProtKB-KW"/>
</dbReference>
<keyword evidence="7" id="KW-0540">Nuclease</keyword>
<evidence type="ECO:0000256" key="5">
    <source>
        <dbReference type="ARBA" id="ARBA00015519"/>
    </source>
</evidence>
<comment type="function">
    <text evidence="12">Transposase-derived protein that may have nuclease activity. Does not have transposase activity.</text>
</comment>
<evidence type="ECO:0000256" key="12">
    <source>
        <dbReference type="ARBA" id="ARBA00045850"/>
    </source>
</evidence>
<evidence type="ECO:0000313" key="15">
    <source>
        <dbReference type="Proteomes" id="UP000327044"/>
    </source>
</evidence>
<evidence type="ECO:0000313" key="14">
    <source>
        <dbReference type="EMBL" id="KAB0805325.1"/>
    </source>
</evidence>
<dbReference type="OrthoDB" id="2668416at2759"/>
<evidence type="ECO:0000256" key="3">
    <source>
        <dbReference type="ARBA" id="ARBA00004496"/>
    </source>
</evidence>
<name>A0A5N4B6V2_PHOPY</name>
<dbReference type="Proteomes" id="UP000327044">
    <property type="component" value="Unassembled WGS sequence"/>
</dbReference>
<dbReference type="AlphaFoldDB" id="A0A5N4B6V2"/>
<comment type="subcellular location">
    <subcellularLocation>
        <location evidence="3">Cytoplasm</location>
    </subcellularLocation>
    <subcellularLocation>
        <location evidence="2">Nucleus</location>
    </subcellularLocation>
</comment>
<reference evidence="14 15" key="1">
    <citation type="journal article" date="2018" name="Elife">
        <title>Firefly genomes illuminate parallel origins of bioluminescence in beetles.</title>
        <authorList>
            <person name="Fallon T.R."/>
            <person name="Lower S.E."/>
            <person name="Chang C.H."/>
            <person name="Bessho-Uehara M."/>
            <person name="Martin G.J."/>
            <person name="Bewick A.J."/>
            <person name="Behringer M."/>
            <person name="Debat H.J."/>
            <person name="Wong I."/>
            <person name="Day J.C."/>
            <person name="Suvorov A."/>
            <person name="Silva C.J."/>
            <person name="Stanger-Hall K.F."/>
            <person name="Hall D.W."/>
            <person name="Schmitz R.J."/>
            <person name="Nelson D.R."/>
            <person name="Lewis S.M."/>
            <person name="Shigenobu S."/>
            <person name="Bybee S.M."/>
            <person name="Larracuente A.M."/>
            <person name="Oba Y."/>
            <person name="Weng J.K."/>
        </authorList>
    </citation>
    <scope>NUCLEOTIDE SEQUENCE [LARGE SCALE GENOMIC DNA]</scope>
    <source>
        <strain evidence="14">1611_PpyrPB1</strain>
        <tissue evidence="14">Whole body</tissue>
    </source>
</reference>
<protein>
    <recommendedName>
        <fullName evidence="5">Putative nuclease HARBI1</fullName>
    </recommendedName>
    <alternativeName>
        <fullName evidence="11">Harbinger transposase-derived nuclease</fullName>
    </alternativeName>
</protein>
<evidence type="ECO:0000256" key="2">
    <source>
        <dbReference type="ARBA" id="ARBA00004123"/>
    </source>
</evidence>
<dbReference type="GO" id="GO:0016787">
    <property type="term" value="F:hydrolase activity"/>
    <property type="evidence" value="ECO:0007669"/>
    <property type="project" value="UniProtKB-KW"/>
</dbReference>
<evidence type="ECO:0000259" key="13">
    <source>
        <dbReference type="Pfam" id="PF13359"/>
    </source>
</evidence>
<dbReference type="Pfam" id="PF13359">
    <property type="entry name" value="DDE_Tnp_4"/>
    <property type="match status" value="1"/>
</dbReference>
<keyword evidence="6" id="KW-0963">Cytoplasm</keyword>
<evidence type="ECO:0000256" key="8">
    <source>
        <dbReference type="ARBA" id="ARBA00022723"/>
    </source>
</evidence>
<evidence type="ECO:0000256" key="7">
    <source>
        <dbReference type="ARBA" id="ARBA00022722"/>
    </source>
</evidence>
<keyword evidence="10" id="KW-0539">Nucleus</keyword>
<dbReference type="InterPro" id="IPR045249">
    <property type="entry name" value="HARBI1-like"/>
</dbReference>
<comment type="cofactor">
    <cofactor evidence="1">
        <name>a divalent metal cation</name>
        <dbReference type="ChEBI" id="CHEBI:60240"/>
    </cofactor>
</comment>
<dbReference type="GO" id="GO:0004518">
    <property type="term" value="F:nuclease activity"/>
    <property type="evidence" value="ECO:0007669"/>
    <property type="project" value="UniProtKB-KW"/>
</dbReference>
<dbReference type="PRINTS" id="PR02086">
    <property type="entry name" value="PUTNUCHARBI1"/>
</dbReference>
<dbReference type="EMBL" id="VVIM01000001">
    <property type="protein sequence ID" value="KAB0805325.1"/>
    <property type="molecule type" value="Genomic_DNA"/>
</dbReference>
<evidence type="ECO:0000256" key="4">
    <source>
        <dbReference type="ARBA" id="ARBA00006958"/>
    </source>
</evidence>
<dbReference type="InParanoid" id="A0A5N4B6V2"/>